<evidence type="ECO:0000313" key="1">
    <source>
        <dbReference type="EMBL" id="TWT62867.1"/>
    </source>
</evidence>
<dbReference type="OrthoDB" id="9920310at2"/>
<dbReference type="RefSeq" id="WP_146504680.1">
    <property type="nucleotide sequence ID" value="NZ_SJPG01000001.1"/>
</dbReference>
<keyword evidence="2" id="KW-1185">Reference proteome</keyword>
<dbReference type="AlphaFoldDB" id="A0A5C5XIA6"/>
<name>A0A5C5XIA6_9PLAN</name>
<gene>
    <name evidence="1" type="ORF">Pan54_36130</name>
</gene>
<reference evidence="1 2" key="1">
    <citation type="submission" date="2019-02" db="EMBL/GenBank/DDBJ databases">
        <title>Deep-cultivation of Planctomycetes and their phenomic and genomic characterization uncovers novel biology.</title>
        <authorList>
            <person name="Wiegand S."/>
            <person name="Jogler M."/>
            <person name="Boedeker C."/>
            <person name="Pinto D."/>
            <person name="Vollmers J."/>
            <person name="Rivas-Marin E."/>
            <person name="Kohn T."/>
            <person name="Peeters S.H."/>
            <person name="Heuer A."/>
            <person name="Rast P."/>
            <person name="Oberbeckmann S."/>
            <person name="Bunk B."/>
            <person name="Jeske O."/>
            <person name="Meyerdierks A."/>
            <person name="Storesund J.E."/>
            <person name="Kallscheuer N."/>
            <person name="Luecker S."/>
            <person name="Lage O.M."/>
            <person name="Pohl T."/>
            <person name="Merkel B.J."/>
            <person name="Hornburger P."/>
            <person name="Mueller R.-W."/>
            <person name="Bruemmer F."/>
            <person name="Labrenz M."/>
            <person name="Spormann A.M."/>
            <person name="Op Den Camp H."/>
            <person name="Overmann J."/>
            <person name="Amann R."/>
            <person name="Jetten M.S.M."/>
            <person name="Mascher T."/>
            <person name="Medema M.H."/>
            <person name="Devos D.P."/>
            <person name="Kaster A.-K."/>
            <person name="Ovreas L."/>
            <person name="Rohde M."/>
            <person name="Galperin M.Y."/>
            <person name="Jogler C."/>
        </authorList>
    </citation>
    <scope>NUCLEOTIDE SEQUENCE [LARGE SCALE GENOMIC DNA]</scope>
    <source>
        <strain evidence="1 2">Pan54</strain>
    </source>
</reference>
<comment type="caution">
    <text evidence="1">The sequence shown here is derived from an EMBL/GenBank/DDBJ whole genome shotgun (WGS) entry which is preliminary data.</text>
</comment>
<sequence length="347" mass="39901">MSKRLEKLNIDNKISWYFVNEQGGTTRYRELQYPFPDLRCFDLGDGTEFESLERFEWQRIRELGEELHIDPNSIKKENLIQWVRFVLQHESPILKKMIVPTTAIRKLYEFMRGEFKDREFRSKLLDALSEAPESLIELCRVSYAQFVSYDNQSEGWGSSVRKKLPEAPVNLSDSSKTNEVVSYFTKVGATCLSNAGFSYVTREFNPRRTTNGVFESGLSARSSGAGGIDVLLMKNGNPVVGEIKVKDDADPFYALIQCLTYAIEAGTPNQFLRMKKYPIDQQPEFFELDEQSPNVDICIICINHSHVEMYKRLSVLVKKLEESGDLPFLGKIYLTHNSGNDLKHFEK</sequence>
<accession>A0A5C5XIA6</accession>
<organism evidence="1 2">
    <name type="scientific">Rubinisphaera italica</name>
    <dbReference type="NCBI Taxonomy" id="2527969"/>
    <lineage>
        <taxon>Bacteria</taxon>
        <taxon>Pseudomonadati</taxon>
        <taxon>Planctomycetota</taxon>
        <taxon>Planctomycetia</taxon>
        <taxon>Planctomycetales</taxon>
        <taxon>Planctomycetaceae</taxon>
        <taxon>Rubinisphaera</taxon>
    </lineage>
</organism>
<protein>
    <submittedName>
        <fullName evidence="1">Uncharacterized protein</fullName>
    </submittedName>
</protein>
<proteinExistence type="predicted"/>
<evidence type="ECO:0000313" key="2">
    <source>
        <dbReference type="Proteomes" id="UP000316095"/>
    </source>
</evidence>
<dbReference type="EMBL" id="SJPG01000001">
    <property type="protein sequence ID" value="TWT62867.1"/>
    <property type="molecule type" value="Genomic_DNA"/>
</dbReference>
<dbReference type="Proteomes" id="UP000316095">
    <property type="component" value="Unassembled WGS sequence"/>
</dbReference>